<evidence type="ECO:0000256" key="1">
    <source>
        <dbReference type="SAM" id="SignalP"/>
    </source>
</evidence>
<keyword evidence="3" id="KW-1185">Reference proteome</keyword>
<dbReference type="EMBL" id="WHWC01000013">
    <property type="protein sequence ID" value="KAG8370653.1"/>
    <property type="molecule type" value="Genomic_DNA"/>
</dbReference>
<feature type="chain" id="PRO_5043832129" evidence="1">
    <location>
        <begin position="18"/>
        <end position="87"/>
    </location>
</feature>
<comment type="caution">
    <text evidence="2">The sequence shown here is derived from an EMBL/GenBank/DDBJ whole genome shotgun (WGS) entry which is preliminary data.</text>
</comment>
<evidence type="ECO:0000313" key="2">
    <source>
        <dbReference type="EMBL" id="KAG8370653.1"/>
    </source>
</evidence>
<dbReference type="AlphaFoldDB" id="A0AAV6WKG8"/>
<proteinExistence type="predicted"/>
<name>A0AAV6WKG8_9LAMI</name>
<dbReference type="Proteomes" id="UP000826271">
    <property type="component" value="Unassembled WGS sequence"/>
</dbReference>
<keyword evidence="1" id="KW-0732">Signal</keyword>
<protein>
    <submittedName>
        <fullName evidence="2">Uncharacterized protein</fullName>
    </submittedName>
</protein>
<accession>A0AAV6WKG8</accession>
<reference evidence="2" key="1">
    <citation type="submission" date="2019-10" db="EMBL/GenBank/DDBJ databases">
        <authorList>
            <person name="Zhang R."/>
            <person name="Pan Y."/>
            <person name="Wang J."/>
            <person name="Ma R."/>
            <person name="Yu S."/>
        </authorList>
    </citation>
    <scope>NUCLEOTIDE SEQUENCE</scope>
    <source>
        <strain evidence="2">LA-IB0</strain>
        <tissue evidence="2">Leaf</tissue>
    </source>
</reference>
<sequence length="87" mass="9338">MLLLVLLPRISTSLSEGSEATAEEGWVSLVFDGGEEFDVAEVSIVDGAVANGEHELVAAKGANVGKRVLIDYAYNFLKKNLRQSTKV</sequence>
<feature type="signal peptide" evidence="1">
    <location>
        <begin position="1"/>
        <end position="17"/>
    </location>
</feature>
<evidence type="ECO:0000313" key="3">
    <source>
        <dbReference type="Proteomes" id="UP000826271"/>
    </source>
</evidence>
<gene>
    <name evidence="2" type="ORF">BUALT_Bualt13G0005600</name>
</gene>
<organism evidence="2 3">
    <name type="scientific">Buddleja alternifolia</name>
    <dbReference type="NCBI Taxonomy" id="168488"/>
    <lineage>
        <taxon>Eukaryota</taxon>
        <taxon>Viridiplantae</taxon>
        <taxon>Streptophyta</taxon>
        <taxon>Embryophyta</taxon>
        <taxon>Tracheophyta</taxon>
        <taxon>Spermatophyta</taxon>
        <taxon>Magnoliopsida</taxon>
        <taxon>eudicotyledons</taxon>
        <taxon>Gunneridae</taxon>
        <taxon>Pentapetalae</taxon>
        <taxon>asterids</taxon>
        <taxon>lamiids</taxon>
        <taxon>Lamiales</taxon>
        <taxon>Scrophulariaceae</taxon>
        <taxon>Buddlejeae</taxon>
        <taxon>Buddleja</taxon>
    </lineage>
</organism>